<dbReference type="PROSITE" id="PS51029">
    <property type="entry name" value="MADF"/>
    <property type="match status" value="1"/>
</dbReference>
<proteinExistence type="predicted"/>
<evidence type="ECO:0008006" key="6">
    <source>
        <dbReference type="Google" id="ProtNLM"/>
    </source>
</evidence>
<dbReference type="SMART" id="SM00595">
    <property type="entry name" value="MADF"/>
    <property type="match status" value="1"/>
</dbReference>
<dbReference type="Pfam" id="PF02944">
    <property type="entry name" value="BESS"/>
    <property type="match status" value="1"/>
</dbReference>
<dbReference type="InterPro" id="IPR004210">
    <property type="entry name" value="BESS_motif"/>
</dbReference>
<gene>
    <name evidence="4" type="ORF">SK128_012123</name>
</gene>
<dbReference type="EMBL" id="JAXCGZ010019382">
    <property type="protein sequence ID" value="KAK7066164.1"/>
    <property type="molecule type" value="Genomic_DNA"/>
</dbReference>
<feature type="domain" description="Myb-like" evidence="2">
    <location>
        <begin position="1"/>
        <end position="63"/>
    </location>
</feature>
<dbReference type="PANTHER" id="PTHR12243:SF67">
    <property type="entry name" value="COREPRESSOR OF PANGOLIN, ISOFORM A-RELATED"/>
    <property type="match status" value="1"/>
</dbReference>
<dbReference type="InterPro" id="IPR006578">
    <property type="entry name" value="MADF-dom"/>
</dbReference>
<dbReference type="PROSITE" id="PS50090">
    <property type="entry name" value="MYB_LIKE"/>
    <property type="match status" value="1"/>
</dbReference>
<feature type="compositionally biased region" description="Low complexity" evidence="1">
    <location>
        <begin position="195"/>
        <end position="210"/>
    </location>
</feature>
<dbReference type="PANTHER" id="PTHR12243">
    <property type="entry name" value="MADF DOMAIN TRANSCRIPTION FACTOR"/>
    <property type="match status" value="1"/>
</dbReference>
<dbReference type="Gene3D" id="1.10.10.60">
    <property type="entry name" value="Homeodomain-like"/>
    <property type="match status" value="1"/>
</dbReference>
<comment type="caution">
    <text evidence="4">The sequence shown here is derived from an EMBL/GenBank/DDBJ whole genome shotgun (WGS) entry which is preliminary data.</text>
</comment>
<dbReference type="GO" id="GO:0005667">
    <property type="term" value="C:transcription regulator complex"/>
    <property type="evidence" value="ECO:0007669"/>
    <property type="project" value="TreeGrafter"/>
</dbReference>
<reference evidence="4 5" key="1">
    <citation type="submission" date="2023-11" db="EMBL/GenBank/DDBJ databases">
        <title>Halocaridina rubra genome assembly.</title>
        <authorList>
            <person name="Smith C."/>
        </authorList>
    </citation>
    <scope>NUCLEOTIDE SEQUENCE [LARGE SCALE GENOMIC DNA]</scope>
    <source>
        <strain evidence="4">EP-1</strain>
        <tissue evidence="4">Whole</tissue>
    </source>
</reference>
<dbReference type="Proteomes" id="UP001381693">
    <property type="component" value="Unassembled WGS sequence"/>
</dbReference>
<feature type="region of interest" description="Disordered" evidence="1">
    <location>
        <begin position="195"/>
        <end position="220"/>
    </location>
</feature>
<keyword evidence="5" id="KW-1185">Reference proteome</keyword>
<dbReference type="GO" id="GO:0005634">
    <property type="term" value="C:nucleus"/>
    <property type="evidence" value="ECO:0007669"/>
    <property type="project" value="TreeGrafter"/>
</dbReference>
<sequence>MAPKFSDEQDEILVEEVAKHPSLWQLSHPKYKDQRLKDNIWAVVAEKIGKPVDDCKKRWRNIKDTYDRKKMKKTVSAAPPTKKGKKWALEEKLSFLQPAEEHRGSFSNVTATEEEEFVVAHLEKTAERNEIIKNLLSAEQNLDEIDLFFQSIAKSVKKLPPHLQHRAKVETLTTIGKLEVEMLISFHPAPFQYHPSSTPASDSLSASGSTENNPHSPPYA</sequence>
<dbReference type="CDD" id="cd00167">
    <property type="entry name" value="SANT"/>
    <property type="match status" value="1"/>
</dbReference>
<name>A0AAN8WRL4_HALRR</name>
<dbReference type="GO" id="GO:0003677">
    <property type="term" value="F:DNA binding"/>
    <property type="evidence" value="ECO:0007669"/>
    <property type="project" value="InterPro"/>
</dbReference>
<dbReference type="AlphaFoldDB" id="A0AAN8WRL4"/>
<dbReference type="InterPro" id="IPR039353">
    <property type="entry name" value="TF_Adf1"/>
</dbReference>
<evidence type="ECO:0000259" key="2">
    <source>
        <dbReference type="PROSITE" id="PS50090"/>
    </source>
</evidence>
<dbReference type="SMART" id="SM00717">
    <property type="entry name" value="SANT"/>
    <property type="match status" value="1"/>
</dbReference>
<accession>A0AAN8WRL4</accession>
<dbReference type="GO" id="GO:0006357">
    <property type="term" value="P:regulation of transcription by RNA polymerase II"/>
    <property type="evidence" value="ECO:0007669"/>
    <property type="project" value="TreeGrafter"/>
</dbReference>
<evidence type="ECO:0000313" key="5">
    <source>
        <dbReference type="Proteomes" id="UP001381693"/>
    </source>
</evidence>
<evidence type="ECO:0000259" key="3">
    <source>
        <dbReference type="PROSITE" id="PS51029"/>
    </source>
</evidence>
<organism evidence="4 5">
    <name type="scientific">Halocaridina rubra</name>
    <name type="common">Hawaiian red shrimp</name>
    <dbReference type="NCBI Taxonomy" id="373956"/>
    <lineage>
        <taxon>Eukaryota</taxon>
        <taxon>Metazoa</taxon>
        <taxon>Ecdysozoa</taxon>
        <taxon>Arthropoda</taxon>
        <taxon>Crustacea</taxon>
        <taxon>Multicrustacea</taxon>
        <taxon>Malacostraca</taxon>
        <taxon>Eumalacostraca</taxon>
        <taxon>Eucarida</taxon>
        <taxon>Decapoda</taxon>
        <taxon>Pleocyemata</taxon>
        <taxon>Caridea</taxon>
        <taxon>Atyoidea</taxon>
        <taxon>Atyidae</taxon>
        <taxon>Halocaridina</taxon>
    </lineage>
</organism>
<feature type="domain" description="MADF" evidence="3">
    <location>
        <begin position="12"/>
        <end position="101"/>
    </location>
</feature>
<dbReference type="InterPro" id="IPR001005">
    <property type="entry name" value="SANT/Myb"/>
</dbReference>
<dbReference type="Pfam" id="PF10545">
    <property type="entry name" value="MADF_DNA_bdg"/>
    <property type="match status" value="1"/>
</dbReference>
<evidence type="ECO:0000313" key="4">
    <source>
        <dbReference type="EMBL" id="KAK7066164.1"/>
    </source>
</evidence>
<protein>
    <recommendedName>
        <fullName evidence="6">MADF domain-containing protein</fullName>
    </recommendedName>
</protein>
<evidence type="ECO:0000256" key="1">
    <source>
        <dbReference type="SAM" id="MobiDB-lite"/>
    </source>
</evidence>